<dbReference type="Proteomes" id="UP000694406">
    <property type="component" value="Unplaced"/>
</dbReference>
<feature type="compositionally biased region" description="Basic residues" evidence="2">
    <location>
        <begin position="99"/>
        <end position="108"/>
    </location>
</feature>
<evidence type="ECO:0000313" key="4">
    <source>
        <dbReference type="Proteomes" id="UP000694406"/>
    </source>
</evidence>
<dbReference type="Ensembl" id="ENSLLTT00000009753.1">
    <property type="protein sequence ID" value="ENSLLTP00000009396.1"/>
    <property type="gene ID" value="ENSLLTG00000007170.1"/>
</dbReference>
<keyword evidence="1" id="KW-0808">Transferase</keyword>
<dbReference type="GeneTree" id="ENSGT00940000157802"/>
<dbReference type="InterPro" id="IPR005522">
    <property type="entry name" value="IPK"/>
</dbReference>
<comment type="similarity">
    <text evidence="1">Belongs to the inositol phosphokinase (IPK) family.</text>
</comment>
<feature type="compositionally biased region" description="Basic and acidic residues" evidence="2">
    <location>
        <begin position="115"/>
        <end position="126"/>
    </location>
</feature>
<dbReference type="PANTHER" id="PTHR12400">
    <property type="entry name" value="INOSITOL POLYPHOSPHATE KINASE"/>
    <property type="match status" value="1"/>
</dbReference>
<proteinExistence type="inferred from homology"/>
<dbReference type="GO" id="GO:0005829">
    <property type="term" value="C:cytosol"/>
    <property type="evidence" value="ECO:0007669"/>
    <property type="project" value="Ensembl"/>
</dbReference>
<dbReference type="GO" id="GO:0000828">
    <property type="term" value="F:inositol hexakisphosphate kinase activity"/>
    <property type="evidence" value="ECO:0007669"/>
    <property type="project" value="Ensembl"/>
</dbReference>
<reference evidence="3" key="2">
    <citation type="submission" date="2025-09" db="UniProtKB">
        <authorList>
            <consortium name="Ensembl"/>
        </authorList>
    </citation>
    <scope>IDENTIFICATION</scope>
</reference>
<dbReference type="GO" id="GO:0046854">
    <property type="term" value="P:phosphatidylinositol phosphate biosynthetic process"/>
    <property type="evidence" value="ECO:0007669"/>
    <property type="project" value="Ensembl"/>
</dbReference>
<accession>A0A8C5RWU3</accession>
<gene>
    <name evidence="3" type="primary">IP6K1</name>
</gene>
<evidence type="ECO:0000256" key="2">
    <source>
        <dbReference type="SAM" id="MobiDB-lite"/>
    </source>
</evidence>
<evidence type="ECO:0000313" key="3">
    <source>
        <dbReference type="Ensembl" id="ENSLLTP00000009396.1"/>
    </source>
</evidence>
<dbReference type="AlphaFoldDB" id="A0A8C5RWU3"/>
<dbReference type="SUPFAM" id="SSF56104">
    <property type="entry name" value="SAICAR synthase-like"/>
    <property type="match status" value="1"/>
</dbReference>
<keyword evidence="4" id="KW-1185">Reference proteome</keyword>
<keyword evidence="1" id="KW-0418">Kinase</keyword>
<name>A0A8C5RWU3_LATLA</name>
<organism evidence="3 4">
    <name type="scientific">Laticauda laticaudata</name>
    <name type="common">Blue-ringed sea krait</name>
    <name type="synonym">Blue-lipped sea krait</name>
    <dbReference type="NCBI Taxonomy" id="8630"/>
    <lineage>
        <taxon>Eukaryota</taxon>
        <taxon>Metazoa</taxon>
        <taxon>Chordata</taxon>
        <taxon>Craniata</taxon>
        <taxon>Vertebrata</taxon>
        <taxon>Euteleostomi</taxon>
        <taxon>Lepidosauria</taxon>
        <taxon>Squamata</taxon>
        <taxon>Bifurcata</taxon>
        <taxon>Unidentata</taxon>
        <taxon>Episquamata</taxon>
        <taxon>Toxicofera</taxon>
        <taxon>Serpentes</taxon>
        <taxon>Colubroidea</taxon>
        <taxon>Elapidae</taxon>
        <taxon>Laticaudinae</taxon>
        <taxon>Laticauda</taxon>
    </lineage>
</organism>
<dbReference type="GO" id="GO:0001650">
    <property type="term" value="C:fibrillar center"/>
    <property type="evidence" value="ECO:0007669"/>
    <property type="project" value="Ensembl"/>
</dbReference>
<sequence length="190" mass="21716">ASETFGSRGVLLEPFIHQVGGHSSMMRYDDHTVCKPLITREQRFYESLPPEMKEFTPEYKGVVSVCFEGDSDGYINLVAYPYVESEALEQDDTPERDQPRRKHSRRSLNKSGSGSEHKEEKAGQDTKSLKCFHSDVPFQMLDGNSSVSSEKISFNPWSLRCHKQQLSRMRSESKERKLYSILQMATSALL</sequence>
<dbReference type="GO" id="GO:0005654">
    <property type="term" value="C:nucleoplasm"/>
    <property type="evidence" value="ECO:0007669"/>
    <property type="project" value="Ensembl"/>
</dbReference>
<protein>
    <recommendedName>
        <fullName evidence="1">Kinase</fullName>
        <ecNumber evidence="1">2.7.-.-</ecNumber>
    </recommendedName>
</protein>
<dbReference type="GO" id="GO:0032958">
    <property type="term" value="P:inositol phosphate biosynthetic process"/>
    <property type="evidence" value="ECO:0007669"/>
    <property type="project" value="InterPro"/>
</dbReference>
<reference evidence="3" key="1">
    <citation type="submission" date="2025-08" db="UniProtKB">
        <authorList>
            <consortium name="Ensembl"/>
        </authorList>
    </citation>
    <scope>IDENTIFICATION</scope>
</reference>
<evidence type="ECO:0000256" key="1">
    <source>
        <dbReference type="RuleBase" id="RU363090"/>
    </source>
</evidence>
<dbReference type="EC" id="2.7.-.-" evidence="1"/>
<feature type="region of interest" description="Disordered" evidence="2">
    <location>
        <begin position="86"/>
        <end position="126"/>
    </location>
</feature>
<dbReference type="PANTHER" id="PTHR12400:SF73">
    <property type="entry name" value="INOSITOL HEXAKISPHOSPHATE KINASE 1"/>
    <property type="match status" value="1"/>
</dbReference>